<dbReference type="InterPro" id="IPR027417">
    <property type="entry name" value="P-loop_NTPase"/>
</dbReference>
<keyword evidence="1" id="KW-0175">Coiled coil</keyword>
<dbReference type="InterPro" id="IPR045063">
    <property type="entry name" value="Dynamin_N"/>
</dbReference>
<dbReference type="Gene3D" id="3.40.50.300">
    <property type="entry name" value="P-loop containing nucleotide triphosphate hydrolases"/>
    <property type="match status" value="1"/>
</dbReference>
<dbReference type="InterPro" id="IPR030381">
    <property type="entry name" value="G_DYNAMIN_dom"/>
</dbReference>
<dbReference type="GO" id="GO:0043022">
    <property type="term" value="F:ribosome binding"/>
    <property type="evidence" value="ECO:0007669"/>
    <property type="project" value="TreeGrafter"/>
</dbReference>
<reference evidence="3 4" key="1">
    <citation type="submission" date="2018-10" db="EMBL/GenBank/DDBJ databases">
        <title>Transmission dynamics of multidrug resistant bacteria on intensive care unit surfaces.</title>
        <authorList>
            <person name="D'Souza A.W."/>
            <person name="Potter R.F."/>
            <person name="Wallace M."/>
            <person name="Shupe A."/>
            <person name="Patel S."/>
            <person name="Sun S."/>
            <person name="Gul D."/>
            <person name="Kwon J.H."/>
            <person name="Andleeb S."/>
            <person name="Burnham C.-A.D."/>
            <person name="Dantas G."/>
        </authorList>
    </citation>
    <scope>NUCLEOTIDE SEQUENCE [LARGE SCALE GENOMIC DNA]</scope>
    <source>
        <strain evidence="3 4">AS_373</strain>
    </source>
</reference>
<accession>A0A3R9G5P5</accession>
<gene>
    <name evidence="3" type="primary">crfC</name>
    <name evidence="3" type="ORF">EGT71_18500</name>
</gene>
<feature type="domain" description="Dynamin-type G" evidence="2">
    <location>
        <begin position="74"/>
        <end position="412"/>
    </location>
</feature>
<protein>
    <submittedName>
        <fullName evidence="3">Clamp-binding protein CrfC</fullName>
    </submittedName>
</protein>
<organism evidence="3 4">
    <name type="scientific">Atlantibacter subterraneus</name>
    <dbReference type="NCBI Taxonomy" id="255519"/>
    <lineage>
        <taxon>Bacteria</taxon>
        <taxon>Pseudomonadati</taxon>
        <taxon>Pseudomonadota</taxon>
        <taxon>Gammaproteobacteria</taxon>
        <taxon>Enterobacterales</taxon>
        <taxon>Enterobacteriaceae</taxon>
        <taxon>Atlantibacter</taxon>
    </lineage>
</organism>
<feature type="coiled-coil region" evidence="1">
    <location>
        <begin position="456"/>
        <end position="483"/>
    </location>
</feature>
<sequence>MHTQTIFELSQEAERLIHLAMHNLDMLKKIPLAVQENPSGLDGARIATIHPLHFSHKGVEVQQETLRNELRKVTHQEMVLAIVGTMKAGKSTTINAIVGTEVLPNRNRPMTALPTLIRHTPGQVEPILHFPHVGPIETLMAELQKKLHARRRDNLATQLEIDKDMDSLLLRIASGTRFEKQYLGAQPIFHCLKSLNDLVRLSKVLDVAFPFSAYTAIEHIPFIQVEFVHLAGMDQGLGQLTLLDTPGPNEAGQPHLQKMLREQLASASAVLAVMDYTQLKSVSDEEVRQALSTVGKSVPLYALVNKFDQKDRNSDDEGQVRALISGTLMKGHIEPDHIFPVSSMWAYLANRARHELMHKGQLPPHTEQLWVQDFAEAALGRRWRTESLTDITALRHAAELLWEDSLFEQPIKTVLHAAHANASLYALRSASHKLLNYAQSAQTYMTFRRQGLDIASDQLQQSIVRLRQNIEELHSSRNGVRDEVQHEVAQALQSGAACIADYQRRMIESLSSYFRSGQIPEVSLSGIGRHDPHRRRDFEPGCQQMMLESENEARTLLHKIRASCDVIMLGFQEGLIRDLATLFSQLEITLTRTLREALHPIETRVSDGLVQAGFKAHITLPAFSANQLNFNAHSLFNDAIDQQTLPLNRARHRGGMKGTVVRWLNSSEWGWEGYTASARRFVIDIPGLEQKLYQHIEQFSSQVRQAMDTQIDLSVSAGLTSFFAEFSGALSSIEASLQQSLIARQQNEDALLALRKQLQQCNSTAGFIYEDARLLRDDIQTLFAAEYGV</sequence>
<dbReference type="CDD" id="cd00882">
    <property type="entry name" value="Ras_like_GTPase"/>
    <property type="match status" value="1"/>
</dbReference>
<dbReference type="Proteomes" id="UP000275331">
    <property type="component" value="Unassembled WGS sequence"/>
</dbReference>
<dbReference type="PANTHER" id="PTHR43834:SF6">
    <property type="entry name" value="GTPASE DER"/>
    <property type="match status" value="1"/>
</dbReference>
<dbReference type="SUPFAM" id="SSF52540">
    <property type="entry name" value="P-loop containing nucleoside triphosphate hydrolases"/>
    <property type="match status" value="1"/>
</dbReference>
<dbReference type="OrthoDB" id="6565187at2"/>
<dbReference type="PANTHER" id="PTHR43834">
    <property type="entry name" value="GTPASE DER"/>
    <property type="match status" value="1"/>
</dbReference>
<proteinExistence type="predicted"/>
<dbReference type="RefSeq" id="WP_125294685.1">
    <property type="nucleotide sequence ID" value="NZ_DAMAJB010000014.1"/>
</dbReference>
<dbReference type="AlphaFoldDB" id="A0A3R9G5P5"/>
<evidence type="ECO:0000259" key="2">
    <source>
        <dbReference type="PROSITE" id="PS51718"/>
    </source>
</evidence>
<dbReference type="Pfam" id="PF00350">
    <property type="entry name" value="Dynamin_N"/>
    <property type="match status" value="1"/>
</dbReference>
<dbReference type="NCBIfam" id="NF007368">
    <property type="entry name" value="PRK09866.1"/>
    <property type="match status" value="1"/>
</dbReference>
<evidence type="ECO:0000256" key="1">
    <source>
        <dbReference type="SAM" id="Coils"/>
    </source>
</evidence>
<dbReference type="GO" id="GO:0005525">
    <property type="term" value="F:GTP binding"/>
    <property type="evidence" value="ECO:0007669"/>
    <property type="project" value="InterPro"/>
</dbReference>
<comment type="caution">
    <text evidence="3">The sequence shown here is derived from an EMBL/GenBank/DDBJ whole genome shotgun (WGS) entry which is preliminary data.</text>
</comment>
<dbReference type="EMBL" id="RHXB01000014">
    <property type="protein sequence ID" value="RSE23180.1"/>
    <property type="molecule type" value="Genomic_DNA"/>
</dbReference>
<evidence type="ECO:0000313" key="4">
    <source>
        <dbReference type="Proteomes" id="UP000275331"/>
    </source>
</evidence>
<name>A0A3R9G5P5_9ENTR</name>
<dbReference type="PROSITE" id="PS51718">
    <property type="entry name" value="G_DYNAMIN_2"/>
    <property type="match status" value="1"/>
</dbReference>
<evidence type="ECO:0000313" key="3">
    <source>
        <dbReference type="EMBL" id="RSE23180.1"/>
    </source>
</evidence>